<evidence type="ECO:0000313" key="14">
    <source>
        <dbReference type="EMBL" id="KAK9806164.1"/>
    </source>
</evidence>
<keyword evidence="5" id="KW-0949">S-adenosyl-L-methionine</keyword>
<dbReference type="PANTHER" id="PTHR45814:SF2">
    <property type="entry name" value="HISTONE-LYSINE N-METHYLTRANSFERASE SETD1"/>
    <property type="match status" value="1"/>
</dbReference>
<evidence type="ECO:0000313" key="15">
    <source>
        <dbReference type="Proteomes" id="UP001489004"/>
    </source>
</evidence>
<feature type="domain" description="SET" evidence="12">
    <location>
        <begin position="53"/>
        <end position="170"/>
    </location>
</feature>
<evidence type="ECO:0000256" key="5">
    <source>
        <dbReference type="ARBA" id="ARBA00022691"/>
    </source>
</evidence>
<evidence type="ECO:0000256" key="7">
    <source>
        <dbReference type="ARBA" id="ARBA00023242"/>
    </source>
</evidence>
<evidence type="ECO:0000256" key="1">
    <source>
        <dbReference type="ARBA" id="ARBA00004123"/>
    </source>
</evidence>
<accession>A0AAW1PCZ4</accession>
<dbReference type="Proteomes" id="UP001489004">
    <property type="component" value="Unassembled WGS sequence"/>
</dbReference>
<gene>
    <name evidence="14" type="ORF">WJX72_003709</name>
</gene>
<keyword evidence="6" id="KW-0156">Chromatin regulator</keyword>
<sequence>MLPSAAVPADPAGGLARASKDTQRSSRTKVRAIVRDEAVTEASKWGQLKGRAKDLCFKKSSVHAWGLFAKTSIEPEEFIIEYVGEWIRASITNAREAAYERCGLGSSYLFRVDTEGVVDATQRGGLARFINHSCDPNCYTKIITVEGHKHIGIYAKRLIQPGEELAYDYKFDLEDDEDAIPCLCGAKNCRGRLN</sequence>
<dbReference type="Gene3D" id="2.170.270.10">
    <property type="entry name" value="SET domain"/>
    <property type="match status" value="1"/>
</dbReference>
<dbReference type="AlphaFoldDB" id="A0AAW1PCZ4"/>
<evidence type="ECO:0000259" key="13">
    <source>
        <dbReference type="PROSITE" id="PS50868"/>
    </source>
</evidence>
<comment type="catalytic activity">
    <reaction evidence="9">
        <text>N(6)-methyl-L-lysyl(4)-[histone H3] + S-adenosyl-L-methionine = N(6),N(6)-dimethyl-L-lysyl(4)-[histone H3] + S-adenosyl-L-homocysteine + H(+)</text>
        <dbReference type="Rhea" id="RHEA:60268"/>
        <dbReference type="Rhea" id="RHEA-COMP:15540"/>
        <dbReference type="Rhea" id="RHEA-COMP:15543"/>
        <dbReference type="ChEBI" id="CHEBI:15378"/>
        <dbReference type="ChEBI" id="CHEBI:57856"/>
        <dbReference type="ChEBI" id="CHEBI:59789"/>
        <dbReference type="ChEBI" id="CHEBI:61929"/>
        <dbReference type="ChEBI" id="CHEBI:61976"/>
    </reaction>
</comment>
<protein>
    <recommendedName>
        <fullName evidence="2">[histone H3]-lysine(4) N-trimethyltransferase</fullName>
        <ecNumber evidence="2">2.1.1.354</ecNumber>
    </recommendedName>
</protein>
<dbReference type="SMART" id="SM00508">
    <property type="entry name" value="PostSET"/>
    <property type="match status" value="1"/>
</dbReference>
<keyword evidence="3" id="KW-0489">Methyltransferase</keyword>
<dbReference type="InterPro" id="IPR001214">
    <property type="entry name" value="SET_dom"/>
</dbReference>
<keyword evidence="4" id="KW-0808">Transferase</keyword>
<evidence type="ECO:0000259" key="12">
    <source>
        <dbReference type="PROSITE" id="PS50280"/>
    </source>
</evidence>
<dbReference type="InterPro" id="IPR044570">
    <property type="entry name" value="Set1-like"/>
</dbReference>
<evidence type="ECO:0000256" key="4">
    <source>
        <dbReference type="ARBA" id="ARBA00022679"/>
    </source>
</evidence>
<dbReference type="PROSITE" id="PS50868">
    <property type="entry name" value="POST_SET"/>
    <property type="match status" value="1"/>
</dbReference>
<dbReference type="InterPro" id="IPR003616">
    <property type="entry name" value="Post-SET_dom"/>
</dbReference>
<comment type="catalytic activity">
    <reaction evidence="10">
        <text>N(6),N(6)-dimethyl-L-lysyl(4)-[histone H3] + S-adenosyl-L-methionine = N(6),N(6),N(6)-trimethyl-L-lysyl(4)-[histone H3] + S-adenosyl-L-homocysteine + H(+)</text>
        <dbReference type="Rhea" id="RHEA:60272"/>
        <dbReference type="Rhea" id="RHEA-COMP:15537"/>
        <dbReference type="Rhea" id="RHEA-COMP:15540"/>
        <dbReference type="ChEBI" id="CHEBI:15378"/>
        <dbReference type="ChEBI" id="CHEBI:57856"/>
        <dbReference type="ChEBI" id="CHEBI:59789"/>
        <dbReference type="ChEBI" id="CHEBI:61961"/>
        <dbReference type="ChEBI" id="CHEBI:61976"/>
    </reaction>
</comment>
<dbReference type="PANTHER" id="PTHR45814">
    <property type="entry name" value="HISTONE-LYSINE N-METHYLTRANSFERASE SETD1"/>
    <property type="match status" value="1"/>
</dbReference>
<evidence type="ECO:0000256" key="11">
    <source>
        <dbReference type="SAM" id="MobiDB-lite"/>
    </source>
</evidence>
<keyword evidence="15" id="KW-1185">Reference proteome</keyword>
<dbReference type="GO" id="GO:0032259">
    <property type="term" value="P:methylation"/>
    <property type="evidence" value="ECO:0007669"/>
    <property type="project" value="UniProtKB-KW"/>
</dbReference>
<dbReference type="SUPFAM" id="SSF82199">
    <property type="entry name" value="SET domain"/>
    <property type="match status" value="1"/>
</dbReference>
<evidence type="ECO:0000256" key="10">
    <source>
        <dbReference type="ARBA" id="ARBA00049129"/>
    </source>
</evidence>
<dbReference type="GO" id="GO:0140999">
    <property type="term" value="F:histone H3K4 trimethyltransferase activity"/>
    <property type="evidence" value="ECO:0007669"/>
    <property type="project" value="UniProtKB-EC"/>
</dbReference>
<evidence type="ECO:0000256" key="8">
    <source>
        <dbReference type="ARBA" id="ARBA00047571"/>
    </source>
</evidence>
<evidence type="ECO:0000256" key="3">
    <source>
        <dbReference type="ARBA" id="ARBA00022603"/>
    </source>
</evidence>
<comment type="caution">
    <text evidence="14">The sequence shown here is derived from an EMBL/GenBank/DDBJ whole genome shotgun (WGS) entry which is preliminary data.</text>
</comment>
<comment type="subcellular location">
    <subcellularLocation>
        <location evidence="1">Nucleus</location>
    </subcellularLocation>
</comment>
<dbReference type="SMART" id="SM00317">
    <property type="entry name" value="SET"/>
    <property type="match status" value="1"/>
</dbReference>
<reference evidence="14 15" key="1">
    <citation type="journal article" date="2024" name="Nat. Commun.">
        <title>Phylogenomics reveals the evolutionary origins of lichenization in chlorophyte algae.</title>
        <authorList>
            <person name="Puginier C."/>
            <person name="Libourel C."/>
            <person name="Otte J."/>
            <person name="Skaloud P."/>
            <person name="Haon M."/>
            <person name="Grisel S."/>
            <person name="Petersen M."/>
            <person name="Berrin J.G."/>
            <person name="Delaux P.M."/>
            <person name="Dal Grande F."/>
            <person name="Keller J."/>
        </authorList>
    </citation>
    <scope>NUCLEOTIDE SEQUENCE [LARGE SCALE GENOMIC DNA]</scope>
    <source>
        <strain evidence="14 15">SAG 2043</strain>
    </source>
</reference>
<dbReference type="EMBL" id="JALJOR010000014">
    <property type="protein sequence ID" value="KAK9806164.1"/>
    <property type="molecule type" value="Genomic_DNA"/>
</dbReference>
<keyword evidence="7" id="KW-0539">Nucleus</keyword>
<organism evidence="14 15">
    <name type="scientific">[Myrmecia] bisecta</name>
    <dbReference type="NCBI Taxonomy" id="41462"/>
    <lineage>
        <taxon>Eukaryota</taxon>
        <taxon>Viridiplantae</taxon>
        <taxon>Chlorophyta</taxon>
        <taxon>core chlorophytes</taxon>
        <taxon>Trebouxiophyceae</taxon>
        <taxon>Trebouxiales</taxon>
        <taxon>Trebouxiaceae</taxon>
        <taxon>Myrmecia</taxon>
    </lineage>
</organism>
<dbReference type="PROSITE" id="PS50280">
    <property type="entry name" value="SET"/>
    <property type="match status" value="1"/>
</dbReference>
<evidence type="ECO:0000256" key="2">
    <source>
        <dbReference type="ARBA" id="ARBA00012182"/>
    </source>
</evidence>
<evidence type="ECO:0000256" key="9">
    <source>
        <dbReference type="ARBA" id="ARBA00047583"/>
    </source>
</evidence>
<feature type="region of interest" description="Disordered" evidence="11">
    <location>
        <begin position="1"/>
        <end position="27"/>
    </location>
</feature>
<dbReference type="InterPro" id="IPR046341">
    <property type="entry name" value="SET_dom_sf"/>
</dbReference>
<comment type="catalytic activity">
    <reaction evidence="8">
        <text>L-lysyl(4)-[histone H3] + 3 S-adenosyl-L-methionine = N(6),N(6),N(6)-trimethyl-L-lysyl(4)-[histone H3] + 3 S-adenosyl-L-homocysteine + 3 H(+)</text>
        <dbReference type="Rhea" id="RHEA:60260"/>
        <dbReference type="Rhea" id="RHEA-COMP:15537"/>
        <dbReference type="Rhea" id="RHEA-COMP:15547"/>
        <dbReference type="ChEBI" id="CHEBI:15378"/>
        <dbReference type="ChEBI" id="CHEBI:29969"/>
        <dbReference type="ChEBI" id="CHEBI:57856"/>
        <dbReference type="ChEBI" id="CHEBI:59789"/>
        <dbReference type="ChEBI" id="CHEBI:61961"/>
        <dbReference type="EC" id="2.1.1.354"/>
    </reaction>
</comment>
<evidence type="ECO:0000256" key="6">
    <source>
        <dbReference type="ARBA" id="ARBA00022853"/>
    </source>
</evidence>
<proteinExistence type="predicted"/>
<dbReference type="Pfam" id="PF00856">
    <property type="entry name" value="SET"/>
    <property type="match status" value="1"/>
</dbReference>
<dbReference type="EC" id="2.1.1.354" evidence="2"/>
<feature type="domain" description="Post-SET" evidence="13">
    <location>
        <begin position="178"/>
        <end position="194"/>
    </location>
</feature>
<name>A0AAW1PCZ4_9CHLO</name>
<dbReference type="GO" id="GO:0048188">
    <property type="term" value="C:Set1C/COMPASS complex"/>
    <property type="evidence" value="ECO:0007669"/>
    <property type="project" value="TreeGrafter"/>
</dbReference>